<comment type="pathway">
    <text evidence="1 9">Cofactor biosynthesis; ubiquinone biosynthesis.</text>
</comment>
<dbReference type="PANTHER" id="PTHR11237:SF4">
    <property type="entry name" value="5-DEMETHOXYUBIQUINONE HYDROXYLASE, MITOCHONDRIAL"/>
    <property type="match status" value="1"/>
</dbReference>
<keyword evidence="11" id="KW-1185">Reference proteome</keyword>
<dbReference type="GO" id="GO:0006744">
    <property type="term" value="P:ubiquinone biosynthetic process"/>
    <property type="evidence" value="ECO:0007669"/>
    <property type="project" value="UniProtKB-UniRule"/>
</dbReference>
<comment type="catalytic activity">
    <reaction evidence="9">
        <text>a 5-methoxy-2-methyl-3-(all-trans-polyprenyl)benzene-1,4-diol + AH2 + O2 = a 3-demethylubiquinol + A + H2O</text>
        <dbReference type="Rhea" id="RHEA:50908"/>
        <dbReference type="Rhea" id="RHEA-COMP:10859"/>
        <dbReference type="Rhea" id="RHEA-COMP:10914"/>
        <dbReference type="ChEBI" id="CHEBI:13193"/>
        <dbReference type="ChEBI" id="CHEBI:15377"/>
        <dbReference type="ChEBI" id="CHEBI:15379"/>
        <dbReference type="ChEBI" id="CHEBI:17499"/>
        <dbReference type="ChEBI" id="CHEBI:84167"/>
        <dbReference type="ChEBI" id="CHEBI:84422"/>
        <dbReference type="EC" id="1.14.99.60"/>
    </reaction>
</comment>
<keyword evidence="5 9" id="KW-0560">Oxidoreductase</keyword>
<reference evidence="10 11" key="1">
    <citation type="submission" date="2018-08" db="EMBL/GenBank/DDBJ databases">
        <title>Genomic Encyclopedia of Type Strains, Phase III (KMG-III): the genomes of soil and plant-associated and newly described type strains.</title>
        <authorList>
            <person name="Whitman W."/>
        </authorList>
    </citation>
    <scope>NUCLEOTIDE SEQUENCE [LARGE SCALE GENOMIC DNA]</scope>
    <source>
        <strain evidence="10 11">CECT 7375</strain>
    </source>
</reference>
<evidence type="ECO:0000256" key="6">
    <source>
        <dbReference type="ARBA" id="ARBA00023004"/>
    </source>
</evidence>
<feature type="binding site" evidence="9">
    <location>
        <position position="89"/>
    </location>
    <ligand>
        <name>Fe cation</name>
        <dbReference type="ChEBI" id="CHEBI:24875"/>
        <label>2</label>
    </ligand>
</feature>
<dbReference type="Proteomes" id="UP000256542">
    <property type="component" value="Unassembled WGS sequence"/>
</dbReference>
<keyword evidence="10" id="KW-0830">Ubiquinone</keyword>
<keyword evidence="6 9" id="KW-0408">Iron</keyword>
<dbReference type="GO" id="GO:0005886">
    <property type="term" value="C:plasma membrane"/>
    <property type="evidence" value="ECO:0007669"/>
    <property type="project" value="UniProtKB-SubCell"/>
</dbReference>
<feature type="binding site" evidence="9">
    <location>
        <position position="176"/>
    </location>
    <ligand>
        <name>Fe cation</name>
        <dbReference type="ChEBI" id="CHEBI:24875"/>
        <label>2</label>
    </ligand>
</feature>
<comment type="cofactor">
    <cofactor evidence="9">
        <name>Fe cation</name>
        <dbReference type="ChEBI" id="CHEBI:24875"/>
    </cofactor>
    <text evidence="9">Binds 2 iron ions per subunit.</text>
</comment>
<dbReference type="Pfam" id="PF03232">
    <property type="entry name" value="COQ7"/>
    <property type="match status" value="1"/>
</dbReference>
<evidence type="ECO:0000256" key="7">
    <source>
        <dbReference type="ARBA" id="ARBA00023033"/>
    </source>
</evidence>
<dbReference type="GO" id="GO:0046872">
    <property type="term" value="F:metal ion binding"/>
    <property type="evidence" value="ECO:0007669"/>
    <property type="project" value="UniProtKB-KW"/>
</dbReference>
<dbReference type="InterPro" id="IPR047809">
    <property type="entry name" value="COQ7_proteobact"/>
</dbReference>
<dbReference type="EMBL" id="QUNG01000004">
    <property type="protein sequence ID" value="REG84324.1"/>
    <property type="molecule type" value="Genomic_DNA"/>
</dbReference>
<dbReference type="HAMAP" id="MF_01658">
    <property type="entry name" value="COQ7"/>
    <property type="match status" value="1"/>
</dbReference>
<comment type="similarity">
    <text evidence="9">Belongs to the COQ7 family.</text>
</comment>
<evidence type="ECO:0000256" key="1">
    <source>
        <dbReference type="ARBA" id="ARBA00004749"/>
    </source>
</evidence>
<evidence type="ECO:0000313" key="10">
    <source>
        <dbReference type="EMBL" id="REG84324.1"/>
    </source>
</evidence>
<dbReference type="EC" id="1.14.99.60" evidence="9"/>
<feature type="binding site" evidence="9">
    <location>
        <position position="141"/>
    </location>
    <ligand>
        <name>Fe cation</name>
        <dbReference type="ChEBI" id="CHEBI:24875"/>
        <label>2</label>
    </ligand>
</feature>
<dbReference type="CDD" id="cd01042">
    <property type="entry name" value="DMQH"/>
    <property type="match status" value="1"/>
</dbReference>
<keyword evidence="4 9" id="KW-0479">Metal-binding</keyword>
<dbReference type="SUPFAM" id="SSF47240">
    <property type="entry name" value="Ferritin-like"/>
    <property type="match status" value="1"/>
</dbReference>
<accession>A0A3E0DN99</accession>
<evidence type="ECO:0000256" key="2">
    <source>
        <dbReference type="ARBA" id="ARBA00022475"/>
    </source>
</evidence>
<feature type="binding site" evidence="9">
    <location>
        <position position="59"/>
    </location>
    <ligand>
        <name>Fe cation</name>
        <dbReference type="ChEBI" id="CHEBI:24875"/>
        <label>1</label>
    </ligand>
</feature>
<dbReference type="InterPro" id="IPR011566">
    <property type="entry name" value="Ubq_synth_Coq7"/>
</dbReference>
<evidence type="ECO:0000256" key="9">
    <source>
        <dbReference type="HAMAP-Rule" id="MF_01658"/>
    </source>
</evidence>
<proteinExistence type="inferred from homology"/>
<dbReference type="InterPro" id="IPR009078">
    <property type="entry name" value="Ferritin-like_SF"/>
</dbReference>
<protein>
    <recommendedName>
        <fullName evidence="9">3-demethoxyubiquinol 3-hydroxylase</fullName>
        <shortName evidence="9">DMQ hydroxylase</shortName>
        <ecNumber evidence="9">1.14.99.60</ecNumber>
    </recommendedName>
    <alternativeName>
        <fullName evidence="9">2-nonaprenyl-3-methyl-6-methoxy-1,4-benzoquinol hydroxylase</fullName>
    </alternativeName>
</protein>
<comment type="subcellular location">
    <subcellularLocation>
        <location evidence="9">Cell membrane</location>
        <topology evidence="9">Peripheral membrane protein</topology>
    </subcellularLocation>
</comment>
<keyword evidence="2 9" id="KW-1003">Cell membrane</keyword>
<evidence type="ECO:0000256" key="4">
    <source>
        <dbReference type="ARBA" id="ARBA00022723"/>
    </source>
</evidence>
<dbReference type="UniPathway" id="UPA00232"/>
<evidence type="ECO:0000256" key="8">
    <source>
        <dbReference type="ARBA" id="ARBA00023136"/>
    </source>
</evidence>
<feature type="binding site" evidence="9">
    <location>
        <position position="89"/>
    </location>
    <ligand>
        <name>Fe cation</name>
        <dbReference type="ChEBI" id="CHEBI:24875"/>
        <label>1</label>
    </ligand>
</feature>
<feature type="binding site" evidence="9">
    <location>
        <position position="173"/>
    </location>
    <ligand>
        <name>Fe cation</name>
        <dbReference type="ChEBI" id="CHEBI:24875"/>
        <label>1</label>
    </ligand>
</feature>
<sequence>MFSFLDKAVLQFDRALQTLIPHAASAQRTSPANNLEDTPLNDAERKHSIGLMRINHTGEVCAQALYAGQASTAKLDAVREEMEHAAEEEVDHLVWCEQRLYELGSRPSILNPLFYGASFTIGASAGLISDRLSLGFVAATEDQVCVHLDKHMDALPQQDAKSKAILTQMRLDEAKHKQAALASGGYVFPQPIMAIMTQVSKVMTTSTYRI</sequence>
<keyword evidence="8 9" id="KW-0472">Membrane</keyword>
<comment type="caution">
    <text evidence="10">The sequence shown here is derived from an EMBL/GenBank/DDBJ whole genome shotgun (WGS) entry which is preliminary data.</text>
</comment>
<keyword evidence="3 9" id="KW-0831">Ubiquinone biosynthesis</keyword>
<dbReference type="GO" id="GO:0008682">
    <property type="term" value="F:3-demethoxyubiquinol 3-hydroxylase activity"/>
    <property type="evidence" value="ECO:0007669"/>
    <property type="project" value="UniProtKB-EC"/>
</dbReference>
<dbReference type="Gene3D" id="1.20.1260.10">
    <property type="match status" value="1"/>
</dbReference>
<evidence type="ECO:0000256" key="3">
    <source>
        <dbReference type="ARBA" id="ARBA00022688"/>
    </source>
</evidence>
<dbReference type="InterPro" id="IPR012347">
    <property type="entry name" value="Ferritin-like"/>
</dbReference>
<dbReference type="PANTHER" id="PTHR11237">
    <property type="entry name" value="COENZYME Q10 BIOSYNTHESIS PROTEIN 7"/>
    <property type="match status" value="1"/>
</dbReference>
<name>A0A3E0DN99_9GAMM</name>
<dbReference type="NCBIfam" id="NF033656">
    <property type="entry name" value="DMQ_monoox_COQ7"/>
    <property type="match status" value="1"/>
</dbReference>
<organism evidence="10 11">
    <name type="scientific">Marinomonas pollencensis</name>
    <dbReference type="NCBI Taxonomy" id="491954"/>
    <lineage>
        <taxon>Bacteria</taxon>
        <taxon>Pseudomonadati</taxon>
        <taxon>Pseudomonadota</taxon>
        <taxon>Gammaproteobacteria</taxon>
        <taxon>Oceanospirillales</taxon>
        <taxon>Oceanospirillaceae</taxon>
        <taxon>Marinomonas</taxon>
    </lineage>
</organism>
<keyword evidence="7 9" id="KW-0503">Monooxygenase</keyword>
<dbReference type="AlphaFoldDB" id="A0A3E0DN99"/>
<dbReference type="OrthoDB" id="5192789at2"/>
<dbReference type="RefSeq" id="WP_115897222.1">
    <property type="nucleotide sequence ID" value="NZ_QUNG01000004.1"/>
</dbReference>
<comment type="function">
    <text evidence="9">Catalyzes the hydroxylation of 2-nonaprenyl-3-methyl-6-methoxy-1,4-benzoquinol during ubiquinone biosynthesis.</text>
</comment>
<feature type="binding site" evidence="9">
    <location>
        <position position="173"/>
    </location>
    <ligand>
        <name>Fe cation</name>
        <dbReference type="ChEBI" id="CHEBI:24875"/>
        <label>2</label>
    </ligand>
</feature>
<feature type="binding site" evidence="9">
    <location>
        <position position="92"/>
    </location>
    <ligand>
        <name>Fe cation</name>
        <dbReference type="ChEBI" id="CHEBI:24875"/>
        <label>1</label>
    </ligand>
</feature>
<evidence type="ECO:0000256" key="5">
    <source>
        <dbReference type="ARBA" id="ARBA00023002"/>
    </source>
</evidence>
<evidence type="ECO:0000313" key="11">
    <source>
        <dbReference type="Proteomes" id="UP000256542"/>
    </source>
</evidence>
<gene>
    <name evidence="9" type="primary">coq7</name>
    <name evidence="10" type="ORF">DFP81_104203</name>
</gene>